<dbReference type="InterPro" id="IPR012340">
    <property type="entry name" value="NA-bd_OB-fold"/>
</dbReference>
<keyword evidence="1" id="KW-0963">Cytoplasm</keyword>
<comment type="caution">
    <text evidence="12">The sequence shown here is derived from an EMBL/GenBank/DDBJ whole genome shotgun (WGS) entry which is preliminary data.</text>
</comment>
<dbReference type="InterPro" id="IPR027417">
    <property type="entry name" value="P-loop_NTPase"/>
</dbReference>
<evidence type="ECO:0000313" key="13">
    <source>
        <dbReference type="Proteomes" id="UP000290932"/>
    </source>
</evidence>
<gene>
    <name evidence="12" type="ORF">ABH15_03690</name>
</gene>
<evidence type="ECO:0000256" key="4">
    <source>
        <dbReference type="ARBA" id="ARBA00022730"/>
    </source>
</evidence>
<accession>A0A498H2Q5</accession>
<name>A0A498H2Q5_9EURY</name>
<keyword evidence="5" id="KW-0547">Nucleotide-binding</keyword>
<protein>
    <submittedName>
        <fullName evidence="12">Ribosome biogenesis GTPase RsgA</fullName>
    </submittedName>
</protein>
<evidence type="ECO:0000256" key="8">
    <source>
        <dbReference type="ARBA" id="ARBA00022884"/>
    </source>
</evidence>
<keyword evidence="6" id="KW-0378">Hydrolase</keyword>
<keyword evidence="4" id="KW-0699">rRNA-binding</keyword>
<dbReference type="SUPFAM" id="SSF50249">
    <property type="entry name" value="Nucleic acid-binding proteins"/>
    <property type="match status" value="1"/>
</dbReference>
<evidence type="ECO:0000256" key="1">
    <source>
        <dbReference type="ARBA" id="ARBA00022490"/>
    </source>
</evidence>
<proteinExistence type="inferred from homology"/>
<dbReference type="OrthoDB" id="69796at2157"/>
<dbReference type="PROSITE" id="PS50936">
    <property type="entry name" value="ENGC_GTPASE"/>
    <property type="match status" value="1"/>
</dbReference>
<dbReference type="Gene3D" id="1.10.40.50">
    <property type="entry name" value="Probable gtpase engc, domain 3"/>
    <property type="match status" value="1"/>
</dbReference>
<dbReference type="GO" id="GO:0046872">
    <property type="term" value="F:metal ion binding"/>
    <property type="evidence" value="ECO:0007669"/>
    <property type="project" value="UniProtKB-KW"/>
</dbReference>
<dbReference type="NCBIfam" id="TIGR00157">
    <property type="entry name" value="ribosome small subunit-dependent GTPase A"/>
    <property type="match status" value="1"/>
</dbReference>
<evidence type="ECO:0000256" key="9">
    <source>
        <dbReference type="ARBA" id="ARBA00023134"/>
    </source>
</evidence>
<evidence type="ECO:0000313" key="12">
    <source>
        <dbReference type="EMBL" id="RXE57222.1"/>
    </source>
</evidence>
<dbReference type="HAMAP" id="MF_01820">
    <property type="entry name" value="GTPase_RsgA"/>
    <property type="match status" value="1"/>
</dbReference>
<keyword evidence="2" id="KW-0690">Ribosome biogenesis</keyword>
<sequence length="364" mass="39472">MTPDAAQFSSSREFTLETLGWDESLASAFERYRDSYTPGRVSSRHRTTFAIITESGSMQAGISGALRRVGRIPAVGDFVVLHRQPDTGTSMIVDILPRKTLFTRGVPGRDGDDQVVAANIDTVFIVTAAGADLNRHRLERYLTLVHASGAEPVILINKADLAIDPSTLTSEIAPVATGVPVITLSAVTGYGLSALDPFLLPGRTVALIGSSGVGKSTLINTLLQRTVQDTGRVRESDGKGRHTTSVRQMFILENGALVIDNPGLREVGIGTAGSGMNDTFPEIRELAAGCRFSDCRHEHEPGCAVREAVAEGLLSQDRLESYLMLAKELEFQQEKAEIGLARSERKRWKEISKVARDIRGTKER</sequence>
<dbReference type="GO" id="GO:0042254">
    <property type="term" value="P:ribosome biogenesis"/>
    <property type="evidence" value="ECO:0007669"/>
    <property type="project" value="UniProtKB-KW"/>
</dbReference>
<dbReference type="InterPro" id="IPR010914">
    <property type="entry name" value="RsgA_GTPase_dom"/>
</dbReference>
<dbReference type="EMBL" id="LHQS01000001">
    <property type="protein sequence ID" value="RXE57222.1"/>
    <property type="molecule type" value="Genomic_DNA"/>
</dbReference>
<dbReference type="InterPro" id="IPR004881">
    <property type="entry name" value="Ribosome_biogen_GTPase_RsgA"/>
</dbReference>
<keyword evidence="13" id="KW-1185">Reference proteome</keyword>
<dbReference type="GO" id="GO:0005525">
    <property type="term" value="F:GTP binding"/>
    <property type="evidence" value="ECO:0007669"/>
    <property type="project" value="UniProtKB-KW"/>
</dbReference>
<dbReference type="GO" id="GO:0019843">
    <property type="term" value="F:rRNA binding"/>
    <property type="evidence" value="ECO:0007669"/>
    <property type="project" value="UniProtKB-KW"/>
</dbReference>
<keyword evidence="7" id="KW-0862">Zinc</keyword>
<reference evidence="12 13" key="1">
    <citation type="journal article" date="2015" name="Int. J. Syst. Evol. Microbiol.">
        <title>Methanoculleus taiwanensis sp. nov., a methanogen isolated from deep marine sediment at the deformation front area near Taiwan.</title>
        <authorList>
            <person name="Weng C.Y."/>
            <person name="Chen S.C."/>
            <person name="Lai M.C."/>
            <person name="Wu S.Y."/>
            <person name="Lin S."/>
            <person name="Yang T.F."/>
            <person name="Chen P.C."/>
        </authorList>
    </citation>
    <scope>NUCLEOTIDE SEQUENCE [LARGE SCALE GENOMIC DNA]</scope>
    <source>
        <strain evidence="12 13">CYW4</strain>
    </source>
</reference>
<evidence type="ECO:0000256" key="3">
    <source>
        <dbReference type="ARBA" id="ARBA00022723"/>
    </source>
</evidence>
<dbReference type="Proteomes" id="UP000290932">
    <property type="component" value="Unassembled WGS sequence"/>
</dbReference>
<keyword evidence="8" id="KW-0694">RNA-binding</keyword>
<dbReference type="InterPro" id="IPR030378">
    <property type="entry name" value="G_CP_dom"/>
</dbReference>
<dbReference type="GO" id="GO:0003924">
    <property type="term" value="F:GTPase activity"/>
    <property type="evidence" value="ECO:0007669"/>
    <property type="project" value="InterPro"/>
</dbReference>
<dbReference type="Pfam" id="PF03193">
    <property type="entry name" value="RsgA_GTPase"/>
    <property type="match status" value="1"/>
</dbReference>
<evidence type="ECO:0000259" key="11">
    <source>
        <dbReference type="PROSITE" id="PS51721"/>
    </source>
</evidence>
<dbReference type="PROSITE" id="PS51721">
    <property type="entry name" value="G_CP"/>
    <property type="match status" value="1"/>
</dbReference>
<feature type="domain" description="CP-type G" evidence="11">
    <location>
        <begin position="108"/>
        <end position="267"/>
    </location>
</feature>
<evidence type="ECO:0000256" key="7">
    <source>
        <dbReference type="ARBA" id="ARBA00022833"/>
    </source>
</evidence>
<dbReference type="PANTHER" id="PTHR32120:SF10">
    <property type="entry name" value="SMALL RIBOSOMAL SUBUNIT BIOGENESIS GTPASE RSGA"/>
    <property type="match status" value="1"/>
</dbReference>
<keyword evidence="3" id="KW-0479">Metal-binding</keyword>
<evidence type="ECO:0000256" key="6">
    <source>
        <dbReference type="ARBA" id="ARBA00022801"/>
    </source>
</evidence>
<dbReference type="CDD" id="cd01854">
    <property type="entry name" value="YjeQ_EngC"/>
    <property type="match status" value="1"/>
</dbReference>
<evidence type="ECO:0000259" key="10">
    <source>
        <dbReference type="PROSITE" id="PS50936"/>
    </source>
</evidence>
<evidence type="ECO:0000256" key="2">
    <source>
        <dbReference type="ARBA" id="ARBA00022517"/>
    </source>
</evidence>
<dbReference type="PANTHER" id="PTHR32120">
    <property type="entry name" value="SMALL RIBOSOMAL SUBUNIT BIOGENESIS GTPASE RSGA"/>
    <property type="match status" value="1"/>
</dbReference>
<organism evidence="12 13">
    <name type="scientific">Methanoculleus taiwanensis</name>
    <dbReference type="NCBI Taxonomy" id="1550565"/>
    <lineage>
        <taxon>Archaea</taxon>
        <taxon>Methanobacteriati</taxon>
        <taxon>Methanobacteriota</taxon>
        <taxon>Stenosarchaea group</taxon>
        <taxon>Methanomicrobia</taxon>
        <taxon>Methanomicrobiales</taxon>
        <taxon>Methanomicrobiaceae</taxon>
        <taxon>Methanoculleus</taxon>
    </lineage>
</organism>
<keyword evidence="9" id="KW-0342">GTP-binding</keyword>
<dbReference type="RefSeq" id="WP_128693004.1">
    <property type="nucleotide sequence ID" value="NZ_LHQS01000001.1"/>
</dbReference>
<feature type="domain" description="EngC GTPase" evidence="10">
    <location>
        <begin position="118"/>
        <end position="265"/>
    </location>
</feature>
<evidence type="ECO:0000256" key="5">
    <source>
        <dbReference type="ARBA" id="ARBA00022741"/>
    </source>
</evidence>
<dbReference type="Gene3D" id="3.40.50.300">
    <property type="entry name" value="P-loop containing nucleotide triphosphate hydrolases"/>
    <property type="match status" value="1"/>
</dbReference>
<dbReference type="SUPFAM" id="SSF52540">
    <property type="entry name" value="P-loop containing nucleoside triphosphate hydrolases"/>
    <property type="match status" value="1"/>
</dbReference>
<dbReference type="AlphaFoldDB" id="A0A498H2Q5"/>